<name>A0AB36RPT5_9CORY</name>
<dbReference type="Gene3D" id="3.10.580.10">
    <property type="entry name" value="CBS-domain"/>
    <property type="match status" value="1"/>
</dbReference>
<evidence type="ECO:0000313" key="3">
    <source>
        <dbReference type="EMBL" id="PAT05531.1"/>
    </source>
</evidence>
<accession>A0AB36RPT5</accession>
<dbReference type="AlphaFoldDB" id="A0AB36RPT5"/>
<dbReference type="EMBL" id="NSGP01000003">
    <property type="protein sequence ID" value="PAT11108.1"/>
    <property type="molecule type" value="Genomic_DNA"/>
</dbReference>
<evidence type="ECO:0000313" key="6">
    <source>
        <dbReference type="Proteomes" id="UP000218281"/>
    </source>
</evidence>
<evidence type="ECO:0000313" key="5">
    <source>
        <dbReference type="Proteomes" id="UP000218041"/>
    </source>
</evidence>
<sequence>MSMNDRVINAAPGPNTTRKNLVVVRQIEAIRVALRLFDRQLEATAKEALDSTSRTVSLDVPRKRFLEELTSIRKGHRYEKIRQEAMRFKPRNERESLAKGATTGDSTSRSMTDKHLKKAPIVSDDGAVVGIISRSDINRYLVSTFVPVAG</sequence>
<feature type="domain" description="CBS" evidence="2">
    <location>
        <begin position="110"/>
        <end position="142"/>
    </location>
</feature>
<reference evidence="5 6" key="1">
    <citation type="submission" date="2017-08" db="EMBL/GenBank/DDBJ databases">
        <title>Whole genome sequences of 6 clinical strains closest to Corynebacterium imitans.</title>
        <authorList>
            <person name="Bernier A.-M."/>
            <person name="Burdz T."/>
            <person name="Bernard K."/>
        </authorList>
    </citation>
    <scope>NUCLEOTIDE SEQUENCE [LARGE SCALE GENOMIC DNA]</scope>
    <source>
        <strain evidence="4 5">NML92-0415</strain>
        <strain evidence="3 6">NML93-0607</strain>
    </source>
</reference>
<proteinExistence type="predicted"/>
<comment type="caution">
    <text evidence="4">The sequence shown here is derived from an EMBL/GenBank/DDBJ whole genome shotgun (WGS) entry which is preliminary data.</text>
</comment>
<dbReference type="SUPFAM" id="SSF54631">
    <property type="entry name" value="CBS-domain pair"/>
    <property type="match status" value="1"/>
</dbReference>
<evidence type="ECO:0000259" key="2">
    <source>
        <dbReference type="Pfam" id="PF00571"/>
    </source>
</evidence>
<protein>
    <recommendedName>
        <fullName evidence="2">CBS domain-containing protein</fullName>
    </recommendedName>
</protein>
<evidence type="ECO:0000256" key="1">
    <source>
        <dbReference type="SAM" id="MobiDB-lite"/>
    </source>
</evidence>
<evidence type="ECO:0000313" key="4">
    <source>
        <dbReference type="EMBL" id="PAT11108.1"/>
    </source>
</evidence>
<dbReference type="InterPro" id="IPR000644">
    <property type="entry name" value="CBS_dom"/>
</dbReference>
<organism evidence="4 5">
    <name type="scientific">Corynebacterium hadale</name>
    <dbReference type="NCBI Taxonomy" id="2026255"/>
    <lineage>
        <taxon>Bacteria</taxon>
        <taxon>Bacillati</taxon>
        <taxon>Actinomycetota</taxon>
        <taxon>Actinomycetes</taxon>
        <taxon>Mycobacteriales</taxon>
        <taxon>Corynebacteriaceae</taxon>
        <taxon>Corynebacterium</taxon>
    </lineage>
</organism>
<dbReference type="InterPro" id="IPR046342">
    <property type="entry name" value="CBS_dom_sf"/>
</dbReference>
<dbReference type="Proteomes" id="UP000218041">
    <property type="component" value="Unassembled WGS sequence"/>
</dbReference>
<gene>
    <name evidence="4" type="ORF">CKJ80_02790</name>
    <name evidence="3" type="ORF">CKJ81_08455</name>
</gene>
<keyword evidence="6" id="KW-1185">Reference proteome</keyword>
<feature type="region of interest" description="Disordered" evidence="1">
    <location>
        <begin position="89"/>
        <end position="116"/>
    </location>
</feature>
<dbReference type="Proteomes" id="UP000218281">
    <property type="component" value="Unassembled WGS sequence"/>
</dbReference>
<dbReference type="EMBL" id="NSGO01000008">
    <property type="protein sequence ID" value="PAT05531.1"/>
    <property type="molecule type" value="Genomic_DNA"/>
</dbReference>
<dbReference type="Pfam" id="PF00571">
    <property type="entry name" value="CBS"/>
    <property type="match status" value="1"/>
</dbReference>